<accession>A0ABW3RGT1</accession>
<dbReference type="Proteomes" id="UP001597205">
    <property type="component" value="Unassembled WGS sequence"/>
</dbReference>
<evidence type="ECO:0000313" key="1">
    <source>
        <dbReference type="EMBL" id="MFD1164208.1"/>
    </source>
</evidence>
<proteinExistence type="predicted"/>
<protein>
    <submittedName>
        <fullName evidence="1">Glycosyltransferase</fullName>
    </submittedName>
</protein>
<sequence length="408" mass="47192">MSKSLLIIGLVWPEPTSSAAGWRMLQIIDLFLHNGYTITFASAASKSEHSFPLNSKGITEKEILLNDSSFDEFIKELNPDLVLFDRFMVEEQFSWRVAQSCPNAVRILDTEDLHFVRNARQEAYKKGLEKNETIFNNDLAKRELASIYRSDLSLIISEYEMQLLDEQFRIDPKILEYLPFQVTKRNKPTPAYSERKNFMFIGNFLHEPNWKTVQILKELWPQVRKRLPQAEIHIYGAYPSEKVFQLHNVQHGFIIKGRAENAIETMEHYRVLLAPIPFGAGQKGKFIDALFAGTPSVTTEVGAEGMMNNIHWPGFIAGNNEELITQAIRLHEDQKQWEIAREKSDEALKSLFDENWGTDLIDKIISIQTDLQHHRSMNMVGEILWSSQFLSTKYMSQWIEAKNKKAHT</sequence>
<reference evidence="2" key="1">
    <citation type="journal article" date="2019" name="Int. J. Syst. Evol. Microbiol.">
        <title>The Global Catalogue of Microorganisms (GCM) 10K type strain sequencing project: providing services to taxonomists for standard genome sequencing and annotation.</title>
        <authorList>
            <consortium name="The Broad Institute Genomics Platform"/>
            <consortium name="The Broad Institute Genome Sequencing Center for Infectious Disease"/>
            <person name="Wu L."/>
            <person name="Ma J."/>
        </authorList>
    </citation>
    <scope>NUCLEOTIDE SEQUENCE [LARGE SCALE GENOMIC DNA]</scope>
    <source>
        <strain evidence="2">CCUG 52468</strain>
    </source>
</reference>
<dbReference type="EMBL" id="JBHTKY010000001">
    <property type="protein sequence ID" value="MFD1164208.1"/>
    <property type="molecule type" value="Genomic_DNA"/>
</dbReference>
<gene>
    <name evidence="1" type="ORF">ACFQ2C_01170</name>
</gene>
<dbReference type="RefSeq" id="WP_380894443.1">
    <property type="nucleotide sequence ID" value="NZ_JBHTKY010000001.1"/>
</dbReference>
<dbReference type="Pfam" id="PF13692">
    <property type="entry name" value="Glyco_trans_1_4"/>
    <property type="match status" value="1"/>
</dbReference>
<comment type="caution">
    <text evidence="1">The sequence shown here is derived from an EMBL/GenBank/DDBJ whole genome shotgun (WGS) entry which is preliminary data.</text>
</comment>
<evidence type="ECO:0000313" key="2">
    <source>
        <dbReference type="Proteomes" id="UP001597205"/>
    </source>
</evidence>
<dbReference type="SUPFAM" id="SSF53756">
    <property type="entry name" value="UDP-Glycosyltransferase/glycogen phosphorylase"/>
    <property type="match status" value="1"/>
</dbReference>
<keyword evidence="2" id="KW-1185">Reference proteome</keyword>
<organism evidence="1 2">
    <name type="scientific">Sphingobacterium daejeonense</name>
    <dbReference type="NCBI Taxonomy" id="371142"/>
    <lineage>
        <taxon>Bacteria</taxon>
        <taxon>Pseudomonadati</taxon>
        <taxon>Bacteroidota</taxon>
        <taxon>Sphingobacteriia</taxon>
        <taxon>Sphingobacteriales</taxon>
        <taxon>Sphingobacteriaceae</taxon>
        <taxon>Sphingobacterium</taxon>
    </lineage>
</organism>
<name>A0ABW3RGT1_9SPHI</name>
<dbReference type="Gene3D" id="3.40.50.2000">
    <property type="entry name" value="Glycogen Phosphorylase B"/>
    <property type="match status" value="1"/>
</dbReference>